<evidence type="ECO:0008006" key="3">
    <source>
        <dbReference type="Google" id="ProtNLM"/>
    </source>
</evidence>
<keyword evidence="2" id="KW-1185">Reference proteome</keyword>
<dbReference type="RefSeq" id="WP_093934201.1">
    <property type="nucleotide sequence ID" value="NZ_NMQT01000043.1"/>
</dbReference>
<organism evidence="1 2">
    <name type="scientific">Amycolatopsis thailandensis</name>
    <dbReference type="NCBI Taxonomy" id="589330"/>
    <lineage>
        <taxon>Bacteria</taxon>
        <taxon>Bacillati</taxon>
        <taxon>Actinomycetota</taxon>
        <taxon>Actinomycetes</taxon>
        <taxon>Pseudonocardiales</taxon>
        <taxon>Pseudonocardiaceae</taxon>
        <taxon>Amycolatopsis</taxon>
    </lineage>
</organism>
<dbReference type="EMBL" id="NMQT01000043">
    <property type="protein sequence ID" value="OXM56441.1"/>
    <property type="molecule type" value="Genomic_DNA"/>
</dbReference>
<dbReference type="Pfam" id="PF18143">
    <property type="entry name" value="HAD_SAK_2"/>
    <property type="match status" value="1"/>
</dbReference>
<proteinExistence type="predicted"/>
<comment type="caution">
    <text evidence="1">The sequence shown here is derived from an EMBL/GenBank/DDBJ whole genome shotgun (WGS) entry which is preliminary data.</text>
</comment>
<reference evidence="1 2" key="1">
    <citation type="submission" date="2017-07" db="EMBL/GenBank/DDBJ databases">
        <title>Amycolatopsis thailandensis Genome sequencing and assembly.</title>
        <authorList>
            <person name="Kaur N."/>
            <person name="Mayilraj S."/>
        </authorList>
    </citation>
    <scope>NUCLEOTIDE SEQUENCE [LARGE SCALE GENOMIC DNA]</scope>
    <source>
        <strain evidence="1 2">JCM 16380</strain>
    </source>
</reference>
<dbReference type="AlphaFoldDB" id="A0A229SCE6"/>
<evidence type="ECO:0000313" key="2">
    <source>
        <dbReference type="Proteomes" id="UP000215223"/>
    </source>
</evidence>
<sequence>MSHNGLLLIDVDGPLNPYAAKPHRRPPGYETFRRTPGGSWLSGRQARKRKGLRVWLNPAHGRALLDLAADTGLQLIWCTTWLHEANTRIGPAIGLPELPVIEFPHQDLEPDGAGGHHWRRDGSWKWAAASRFAAGRPLAWLDDEHGASHYLRPRTSFDHDRADTPTLLCHCDPRTGLLDSHLDQIRAWAASMSG</sequence>
<dbReference type="OrthoDB" id="5124141at2"/>
<evidence type="ECO:0000313" key="1">
    <source>
        <dbReference type="EMBL" id="OXM56441.1"/>
    </source>
</evidence>
<dbReference type="Proteomes" id="UP000215223">
    <property type="component" value="Unassembled WGS sequence"/>
</dbReference>
<gene>
    <name evidence="1" type="ORF">CFP71_13585</name>
</gene>
<name>A0A229SCE6_9PSEU</name>
<protein>
    <recommendedName>
        <fullName evidence="3">Secreted protein</fullName>
    </recommendedName>
</protein>
<accession>A0A229SCE6</accession>